<evidence type="ECO:0000256" key="3">
    <source>
        <dbReference type="ARBA" id="ARBA00022840"/>
    </source>
</evidence>
<evidence type="ECO:0000313" key="5">
    <source>
        <dbReference type="Proteomes" id="UP001408789"/>
    </source>
</evidence>
<dbReference type="Gene3D" id="3.30.420.40">
    <property type="match status" value="1"/>
</dbReference>
<dbReference type="SUPFAM" id="SSF53067">
    <property type="entry name" value="Actin-like ATPase domain"/>
    <property type="match status" value="1"/>
</dbReference>
<keyword evidence="2" id="KW-0547">Nucleotide-binding</keyword>
<dbReference type="FunFam" id="3.30.420.40:FF:000028">
    <property type="entry name" value="heat shock 70 kDa protein-like"/>
    <property type="match status" value="1"/>
</dbReference>
<dbReference type="Pfam" id="PF00012">
    <property type="entry name" value="HSP70"/>
    <property type="match status" value="1"/>
</dbReference>
<dbReference type="Proteomes" id="UP001408789">
    <property type="component" value="Unassembled WGS sequence"/>
</dbReference>
<name>A0AAP0DDN1_9ASTR</name>
<comment type="similarity">
    <text evidence="1">Belongs to the heat shock protein 70 family.</text>
</comment>
<dbReference type="AlphaFoldDB" id="A0AAP0DDN1"/>
<dbReference type="GO" id="GO:0140662">
    <property type="term" value="F:ATP-dependent protein folding chaperone"/>
    <property type="evidence" value="ECO:0007669"/>
    <property type="project" value="InterPro"/>
</dbReference>
<organism evidence="4 5">
    <name type="scientific">Deinandra increscens subsp. villosa</name>
    <dbReference type="NCBI Taxonomy" id="3103831"/>
    <lineage>
        <taxon>Eukaryota</taxon>
        <taxon>Viridiplantae</taxon>
        <taxon>Streptophyta</taxon>
        <taxon>Embryophyta</taxon>
        <taxon>Tracheophyta</taxon>
        <taxon>Spermatophyta</taxon>
        <taxon>Magnoliopsida</taxon>
        <taxon>eudicotyledons</taxon>
        <taxon>Gunneridae</taxon>
        <taxon>Pentapetalae</taxon>
        <taxon>asterids</taxon>
        <taxon>campanulids</taxon>
        <taxon>Asterales</taxon>
        <taxon>Asteraceae</taxon>
        <taxon>Asteroideae</taxon>
        <taxon>Heliantheae alliance</taxon>
        <taxon>Madieae</taxon>
        <taxon>Madiinae</taxon>
        <taxon>Deinandra</taxon>
    </lineage>
</organism>
<dbReference type="PANTHER" id="PTHR19375">
    <property type="entry name" value="HEAT SHOCK PROTEIN 70KDA"/>
    <property type="match status" value="1"/>
</dbReference>
<proteinExistence type="inferred from homology"/>
<gene>
    <name evidence="4" type="ORF">SSX86_007301</name>
</gene>
<evidence type="ECO:0000313" key="4">
    <source>
        <dbReference type="EMBL" id="KAK9072979.1"/>
    </source>
</evidence>
<dbReference type="EMBL" id="JBCNJP010000009">
    <property type="protein sequence ID" value="KAK9072979.1"/>
    <property type="molecule type" value="Genomic_DNA"/>
</dbReference>
<dbReference type="InterPro" id="IPR043129">
    <property type="entry name" value="ATPase_NBD"/>
</dbReference>
<sequence>MDATRKEAPAIGIDLGTTYSCVAVWKHGRVEIIPNEQGNRTTPSTVAFVDEERLIGEGAKNQVAMNPANTIFDSQVSIYAFYFIGSSTMKIGRITDIKPYEYHVLIKIRVIRKYSIQWSPNDPCKLYYLLIDEDGSAIEARVETRLKRINNQVFLYKCYLLDGYVCDPPQPYGKLVDQKATIILSGRAVFEPVDDLMIPKEYFSFATHGMLKDRIVVNGKTTFLTEVLPLESTSATTIDVELAIEGYEEDIKR</sequence>
<dbReference type="InterPro" id="IPR012340">
    <property type="entry name" value="NA-bd_OB-fold"/>
</dbReference>
<keyword evidence="5" id="KW-1185">Reference proteome</keyword>
<dbReference type="Gene3D" id="2.40.50.140">
    <property type="entry name" value="Nucleic acid-binding proteins"/>
    <property type="match status" value="1"/>
</dbReference>
<evidence type="ECO:0000256" key="1">
    <source>
        <dbReference type="ARBA" id="ARBA00007381"/>
    </source>
</evidence>
<dbReference type="PRINTS" id="PR00301">
    <property type="entry name" value="HEATSHOCK70"/>
</dbReference>
<evidence type="ECO:0008006" key="6">
    <source>
        <dbReference type="Google" id="ProtNLM"/>
    </source>
</evidence>
<accession>A0AAP0DDN1</accession>
<dbReference type="PROSITE" id="PS00297">
    <property type="entry name" value="HSP70_1"/>
    <property type="match status" value="1"/>
</dbReference>
<keyword evidence="3" id="KW-0067">ATP-binding</keyword>
<comment type="caution">
    <text evidence="4">The sequence shown here is derived from an EMBL/GenBank/DDBJ whole genome shotgun (WGS) entry which is preliminary data.</text>
</comment>
<protein>
    <recommendedName>
        <fullName evidence="6">Heat shock protein 70</fullName>
    </recommendedName>
</protein>
<dbReference type="GO" id="GO:0005524">
    <property type="term" value="F:ATP binding"/>
    <property type="evidence" value="ECO:0007669"/>
    <property type="project" value="UniProtKB-KW"/>
</dbReference>
<evidence type="ECO:0000256" key="2">
    <source>
        <dbReference type="ARBA" id="ARBA00022741"/>
    </source>
</evidence>
<dbReference type="InterPro" id="IPR018181">
    <property type="entry name" value="Heat_shock_70_CS"/>
</dbReference>
<reference evidence="4 5" key="1">
    <citation type="submission" date="2024-04" db="EMBL/GenBank/DDBJ databases">
        <title>The reference genome of an endangered Asteraceae, Deinandra increscens subsp. villosa, native to the Central Coast of California.</title>
        <authorList>
            <person name="Guilliams M."/>
            <person name="Hasenstab-Lehman K."/>
            <person name="Meyer R."/>
            <person name="Mcevoy S."/>
        </authorList>
    </citation>
    <scope>NUCLEOTIDE SEQUENCE [LARGE SCALE GENOMIC DNA]</scope>
    <source>
        <tissue evidence="4">Leaf</tissue>
    </source>
</reference>
<dbReference type="InterPro" id="IPR013126">
    <property type="entry name" value="Hsp_70_fam"/>
</dbReference>